<organism evidence="9 10">
    <name type="scientific">Sphingobium rhizovicinum</name>
    <dbReference type="NCBI Taxonomy" id="432308"/>
    <lineage>
        <taxon>Bacteria</taxon>
        <taxon>Pseudomonadati</taxon>
        <taxon>Pseudomonadota</taxon>
        <taxon>Alphaproteobacteria</taxon>
        <taxon>Sphingomonadales</taxon>
        <taxon>Sphingomonadaceae</taxon>
        <taxon>Sphingobium</taxon>
    </lineage>
</organism>
<evidence type="ECO:0000256" key="2">
    <source>
        <dbReference type="ARBA" id="ARBA00010892"/>
    </source>
</evidence>
<dbReference type="Pfam" id="PF03824">
    <property type="entry name" value="NicO"/>
    <property type="match status" value="1"/>
</dbReference>
<dbReference type="Proteomes" id="UP001595681">
    <property type="component" value="Unassembled WGS sequence"/>
</dbReference>
<keyword evidence="4" id="KW-0533">Nickel</keyword>
<feature type="transmembrane region" description="Helical" evidence="8">
    <location>
        <begin position="46"/>
        <end position="71"/>
    </location>
</feature>
<evidence type="ECO:0000256" key="6">
    <source>
        <dbReference type="ARBA" id="ARBA00022989"/>
    </source>
</evidence>
<dbReference type="PANTHER" id="PTHR31611:SF0">
    <property type="entry name" value="HIGH-AFFINITY NICKEL TRANSPORT PROTEIN NIC1"/>
    <property type="match status" value="1"/>
</dbReference>
<evidence type="ECO:0000313" key="10">
    <source>
        <dbReference type="Proteomes" id="UP001595681"/>
    </source>
</evidence>
<feature type="transmembrane region" description="Helical" evidence="8">
    <location>
        <begin position="210"/>
        <end position="229"/>
    </location>
</feature>
<protein>
    <recommendedName>
        <fullName evidence="8">Nickel/cobalt efflux system</fullName>
    </recommendedName>
</protein>
<name>A0ABV7NIS9_9SPHN</name>
<keyword evidence="10" id="KW-1185">Reference proteome</keyword>
<sequence length="276" mass="28625">MIDPAALSLPVLIATAFALGARHGVDADHLSVVDAIARRDALVRPWSARLAGASFALGHILVVTLVALLACLHLDRDDAPPDWLAATGVGISATTLILLGIVNLRAASRPARSIDGGVRGWRSRWLRPADRHWLILLTGALFAISFDTIAIALGLGLAGQYLGGWHPALLACAAFGGGMMLVGLANGALTVQLLRTAGDGAAMAARAMTLIIGLINLALGVTALAALSLPRLDQWREAHGGLTSAAIILLFLTAFACLSLAQALRARRRVGSATAR</sequence>
<dbReference type="RefSeq" id="WP_380797191.1">
    <property type="nucleotide sequence ID" value="NZ_JBHRVU010000004.1"/>
</dbReference>
<comment type="similarity">
    <text evidence="2 8">Belongs to the NiCoT transporter (TC 2.A.52) family.</text>
</comment>
<comment type="caution">
    <text evidence="9">The sequence shown here is derived from an EMBL/GenBank/DDBJ whole genome shotgun (WGS) entry which is preliminary data.</text>
</comment>
<reference evidence="10" key="1">
    <citation type="journal article" date="2019" name="Int. J. Syst. Evol. Microbiol.">
        <title>The Global Catalogue of Microorganisms (GCM) 10K type strain sequencing project: providing services to taxonomists for standard genome sequencing and annotation.</title>
        <authorList>
            <consortium name="The Broad Institute Genomics Platform"/>
            <consortium name="The Broad Institute Genome Sequencing Center for Infectious Disease"/>
            <person name="Wu L."/>
            <person name="Ma J."/>
        </authorList>
    </citation>
    <scope>NUCLEOTIDE SEQUENCE [LARGE SCALE GENOMIC DNA]</scope>
    <source>
        <strain evidence="10">CCM 7491</strain>
    </source>
</reference>
<gene>
    <name evidence="9" type="ORF">ACFOKF_17130</name>
</gene>
<keyword evidence="7 8" id="KW-0472">Membrane</keyword>
<evidence type="ECO:0000256" key="8">
    <source>
        <dbReference type="RuleBase" id="RU362101"/>
    </source>
</evidence>
<keyword evidence="3 8" id="KW-0813">Transport</keyword>
<proteinExistence type="inferred from homology"/>
<accession>A0ABV7NIS9</accession>
<evidence type="ECO:0000313" key="9">
    <source>
        <dbReference type="EMBL" id="MFC3442900.1"/>
    </source>
</evidence>
<feature type="transmembrane region" description="Helical" evidence="8">
    <location>
        <begin position="241"/>
        <end position="261"/>
    </location>
</feature>
<keyword evidence="5 8" id="KW-0812">Transmembrane</keyword>
<evidence type="ECO:0000256" key="3">
    <source>
        <dbReference type="ARBA" id="ARBA00022448"/>
    </source>
</evidence>
<evidence type="ECO:0000256" key="4">
    <source>
        <dbReference type="ARBA" id="ARBA00022596"/>
    </source>
</evidence>
<dbReference type="PANTHER" id="PTHR31611">
    <property type="entry name" value="HIGH-AFFINITY NICKEL TRANSPORT PROTEIN NIC1"/>
    <property type="match status" value="1"/>
</dbReference>
<feature type="transmembrane region" description="Helical" evidence="8">
    <location>
        <begin position="133"/>
        <end position="162"/>
    </location>
</feature>
<keyword evidence="6 8" id="KW-1133">Transmembrane helix</keyword>
<evidence type="ECO:0000256" key="7">
    <source>
        <dbReference type="ARBA" id="ARBA00023136"/>
    </source>
</evidence>
<comment type="subcellular location">
    <subcellularLocation>
        <location evidence="8">Cell membrane</location>
        <topology evidence="8">Multi-pass membrane protein</topology>
    </subcellularLocation>
    <subcellularLocation>
        <location evidence="1">Endomembrane system</location>
        <topology evidence="1">Multi-pass membrane protein</topology>
    </subcellularLocation>
</comment>
<feature type="transmembrane region" description="Helical" evidence="8">
    <location>
        <begin position="168"/>
        <end position="189"/>
    </location>
</feature>
<dbReference type="EMBL" id="JBHRVU010000004">
    <property type="protein sequence ID" value="MFC3442900.1"/>
    <property type="molecule type" value="Genomic_DNA"/>
</dbReference>
<dbReference type="InterPro" id="IPR011541">
    <property type="entry name" value="Ni/Co_transpt_high_affinity"/>
</dbReference>
<feature type="transmembrane region" description="Helical" evidence="8">
    <location>
        <begin position="6"/>
        <end position="25"/>
    </location>
</feature>
<evidence type="ECO:0000256" key="1">
    <source>
        <dbReference type="ARBA" id="ARBA00004127"/>
    </source>
</evidence>
<feature type="transmembrane region" description="Helical" evidence="8">
    <location>
        <begin position="83"/>
        <end position="104"/>
    </location>
</feature>
<dbReference type="InterPro" id="IPR004688">
    <property type="entry name" value="Ni/Co_transpt"/>
</dbReference>
<evidence type="ECO:0000256" key="5">
    <source>
        <dbReference type="ARBA" id="ARBA00022692"/>
    </source>
</evidence>